<dbReference type="GO" id="GO:0016151">
    <property type="term" value="F:nickel cation binding"/>
    <property type="evidence" value="ECO:0007669"/>
    <property type="project" value="UniProtKB-UniRule"/>
</dbReference>
<evidence type="ECO:0000256" key="2">
    <source>
        <dbReference type="ARBA" id="ARBA00023186"/>
    </source>
</evidence>
<organism evidence="4 5">
    <name type="scientific">Parahalioglobus pacificus</name>
    <dbReference type="NCBI Taxonomy" id="930806"/>
    <lineage>
        <taxon>Bacteria</taxon>
        <taxon>Pseudomonadati</taxon>
        <taxon>Pseudomonadota</taxon>
        <taxon>Gammaproteobacteria</taxon>
        <taxon>Cellvibrionales</taxon>
        <taxon>Halieaceae</taxon>
        <taxon>Parahalioglobus</taxon>
    </lineage>
</organism>
<dbReference type="PIRSF" id="PIRSF009467">
    <property type="entry name" value="Ureas_acces_UreF"/>
    <property type="match status" value="1"/>
</dbReference>
<reference evidence="4" key="2">
    <citation type="submission" date="2020-09" db="EMBL/GenBank/DDBJ databases">
        <authorList>
            <person name="Sun Q."/>
            <person name="Kim S."/>
        </authorList>
    </citation>
    <scope>NUCLEOTIDE SEQUENCE</scope>
    <source>
        <strain evidence="4">KCTC 23430</strain>
    </source>
</reference>
<keyword evidence="1 3" id="KW-0996">Nickel insertion</keyword>
<dbReference type="PANTHER" id="PTHR33620">
    <property type="entry name" value="UREASE ACCESSORY PROTEIN F"/>
    <property type="match status" value="1"/>
</dbReference>
<dbReference type="EMBL" id="BMYM01000001">
    <property type="protein sequence ID" value="GHD25591.1"/>
    <property type="molecule type" value="Genomic_DNA"/>
</dbReference>
<keyword evidence="3" id="KW-0963">Cytoplasm</keyword>
<dbReference type="Gene3D" id="1.10.4190.10">
    <property type="entry name" value="Urease accessory protein UreF"/>
    <property type="match status" value="1"/>
</dbReference>
<evidence type="ECO:0000256" key="1">
    <source>
        <dbReference type="ARBA" id="ARBA00022988"/>
    </source>
</evidence>
<comment type="subcellular location">
    <subcellularLocation>
        <location evidence="3">Cytoplasm</location>
    </subcellularLocation>
</comment>
<dbReference type="InterPro" id="IPR002639">
    <property type="entry name" value="UreF"/>
</dbReference>
<dbReference type="HAMAP" id="MF_01385">
    <property type="entry name" value="UreF"/>
    <property type="match status" value="1"/>
</dbReference>
<protein>
    <recommendedName>
        <fullName evidence="3">Urease accessory protein UreF</fullName>
    </recommendedName>
</protein>
<name>A0A918XBY9_9GAMM</name>
<evidence type="ECO:0000313" key="4">
    <source>
        <dbReference type="EMBL" id="GHD25591.1"/>
    </source>
</evidence>
<reference evidence="4" key="1">
    <citation type="journal article" date="2014" name="Int. J. Syst. Evol. Microbiol.">
        <title>Complete genome sequence of Corynebacterium casei LMG S-19264T (=DSM 44701T), isolated from a smear-ripened cheese.</title>
        <authorList>
            <consortium name="US DOE Joint Genome Institute (JGI-PGF)"/>
            <person name="Walter F."/>
            <person name="Albersmeier A."/>
            <person name="Kalinowski J."/>
            <person name="Ruckert C."/>
        </authorList>
    </citation>
    <scope>NUCLEOTIDE SEQUENCE</scope>
    <source>
        <strain evidence="4">KCTC 23430</strain>
    </source>
</reference>
<comment type="subunit">
    <text evidence="3">UreD, UreF and UreG form a complex that acts as a GTP-hydrolysis-dependent molecular chaperone, activating the urease apoprotein by helping to assemble the nickel containing metallocenter of UreC. The UreE protein probably delivers the nickel.</text>
</comment>
<comment type="function">
    <text evidence="3">Required for maturation of urease via the functional incorporation of the urease nickel metallocenter.</text>
</comment>
<comment type="caution">
    <text evidence="4">The sequence shown here is derived from an EMBL/GenBank/DDBJ whole genome shotgun (WGS) entry which is preliminary data.</text>
</comment>
<accession>A0A918XBY9</accession>
<dbReference type="Proteomes" id="UP000644693">
    <property type="component" value="Unassembled WGS sequence"/>
</dbReference>
<dbReference type="AlphaFoldDB" id="A0A918XBY9"/>
<proteinExistence type="inferred from homology"/>
<comment type="similarity">
    <text evidence="3">Belongs to the UreF family.</text>
</comment>
<dbReference type="Pfam" id="PF01730">
    <property type="entry name" value="UreF"/>
    <property type="match status" value="1"/>
</dbReference>
<gene>
    <name evidence="3 4" type="primary">ureF</name>
    <name evidence="4" type="ORF">GCM10007053_01590</name>
</gene>
<evidence type="ECO:0000256" key="3">
    <source>
        <dbReference type="HAMAP-Rule" id="MF_01385"/>
    </source>
</evidence>
<dbReference type="InterPro" id="IPR038277">
    <property type="entry name" value="UreF_sf"/>
</dbReference>
<dbReference type="PANTHER" id="PTHR33620:SF1">
    <property type="entry name" value="UREASE ACCESSORY PROTEIN F"/>
    <property type="match status" value="1"/>
</dbReference>
<evidence type="ECO:0000313" key="5">
    <source>
        <dbReference type="Proteomes" id="UP000644693"/>
    </source>
</evidence>
<keyword evidence="5" id="KW-1185">Reference proteome</keyword>
<sequence length="225" mass="25050">MRRDRQSLLALLHLSSPGLPIGAFAYSQGLEYALDCGWCSNATEVQSWIECNLKTGLGQLDMPIYRRMYHAWQNRSESELQHWNQTLLAFRESRELYDEDVQVGSAFAQWHLGQDRGRQAELSLCPTPTVVSMHALASILGYIPIEQALLGFTWSWCENQVASASKAMPMGQTDGQRILQAMLPVIEAAVQGSAALRDDQIGSGLVGMAIASSLHECQYSRLFRS</sequence>
<dbReference type="GO" id="GO:0005737">
    <property type="term" value="C:cytoplasm"/>
    <property type="evidence" value="ECO:0007669"/>
    <property type="project" value="UniProtKB-SubCell"/>
</dbReference>
<keyword evidence="2 3" id="KW-0143">Chaperone</keyword>